<comment type="caution">
    <text evidence="3">The sequence shown here is derived from an EMBL/GenBank/DDBJ whole genome shotgun (WGS) entry which is preliminary data.</text>
</comment>
<sequence>MNPVPVSLPFTDRAEAGRRLAERLRALAVTDPIVVALPRGGVSVGAEVARRLRVPLDVLVVREIGLPGHPELGVGAVAEDGHACFDDAILARLGVARERFAAAVESERAELARGLAIYRAGRPAPRLAGRDVIVVDDGAATGGAARAAVRMARRQHPARLVLAVPVASQPAVERLRAEVDHLVVLTAPDTFRAVEEWYRSADRLTDDQVTALLAELHDLGPGAESERAVRVRARDVHLDGDLVIPATSRGTVVFALGRGRAGARIRAVAAAMRRAGYATLLLDLLTDTEEPDEEEPGGDGPRTAVLAERLEAAVRWLRRAAVTASRPVGLFGAGAGAAPALITAADRAEDVAAVVTYGGRIDLADTALPGVRAPTLVLLQSGESFLRELAEWALGRIGARHEIRVVPGAEGLLGRPEGAREASAAAAEWFGRYL</sequence>
<dbReference type="InterPro" id="IPR029057">
    <property type="entry name" value="PRTase-like"/>
</dbReference>
<accession>A0ABW2KCV1</accession>
<dbReference type="InterPro" id="IPR029058">
    <property type="entry name" value="AB_hydrolase_fold"/>
</dbReference>
<protein>
    <submittedName>
        <fullName evidence="3">Phosphoribosyltransferase</fullName>
    </submittedName>
</protein>
<dbReference type="Pfam" id="PF01738">
    <property type="entry name" value="DLH"/>
    <property type="match status" value="1"/>
</dbReference>
<organism evidence="3 4">
    <name type="scientific">Marinactinospora rubrisoli</name>
    <dbReference type="NCBI Taxonomy" id="2715399"/>
    <lineage>
        <taxon>Bacteria</taxon>
        <taxon>Bacillati</taxon>
        <taxon>Actinomycetota</taxon>
        <taxon>Actinomycetes</taxon>
        <taxon>Streptosporangiales</taxon>
        <taxon>Nocardiopsidaceae</taxon>
        <taxon>Marinactinospora</taxon>
    </lineage>
</organism>
<evidence type="ECO:0000259" key="2">
    <source>
        <dbReference type="Pfam" id="PF01738"/>
    </source>
</evidence>
<dbReference type="Gene3D" id="3.40.50.1820">
    <property type="entry name" value="alpha/beta hydrolase"/>
    <property type="match status" value="1"/>
</dbReference>
<dbReference type="InterPro" id="IPR002925">
    <property type="entry name" value="Dienelactn_hydro"/>
</dbReference>
<feature type="domain" description="Phosphoribosyltransferase" evidence="1">
    <location>
        <begin position="16"/>
        <end position="169"/>
    </location>
</feature>
<gene>
    <name evidence="3" type="ORF">ACFQRF_06070</name>
</gene>
<dbReference type="SUPFAM" id="SSF53271">
    <property type="entry name" value="PRTase-like"/>
    <property type="match status" value="1"/>
</dbReference>
<evidence type="ECO:0000259" key="1">
    <source>
        <dbReference type="Pfam" id="PF00156"/>
    </source>
</evidence>
<dbReference type="CDD" id="cd06223">
    <property type="entry name" value="PRTases_typeI"/>
    <property type="match status" value="1"/>
</dbReference>
<dbReference type="Gene3D" id="3.30.1310.20">
    <property type="entry name" value="PRTase-like"/>
    <property type="match status" value="1"/>
</dbReference>
<feature type="domain" description="Dienelactone hydrolase" evidence="2">
    <location>
        <begin position="242"/>
        <end position="383"/>
    </location>
</feature>
<evidence type="ECO:0000313" key="3">
    <source>
        <dbReference type="EMBL" id="MFC7327305.1"/>
    </source>
</evidence>
<dbReference type="Pfam" id="PF00156">
    <property type="entry name" value="Pribosyltran"/>
    <property type="match status" value="1"/>
</dbReference>
<dbReference type="EMBL" id="JBHTBH010000002">
    <property type="protein sequence ID" value="MFC7327305.1"/>
    <property type="molecule type" value="Genomic_DNA"/>
</dbReference>
<dbReference type="RefSeq" id="WP_379869536.1">
    <property type="nucleotide sequence ID" value="NZ_JBHTBH010000002.1"/>
</dbReference>
<proteinExistence type="predicted"/>
<name>A0ABW2KCV1_9ACTN</name>
<dbReference type="SUPFAM" id="SSF53474">
    <property type="entry name" value="alpha/beta-Hydrolases"/>
    <property type="match status" value="1"/>
</dbReference>
<evidence type="ECO:0000313" key="4">
    <source>
        <dbReference type="Proteomes" id="UP001596540"/>
    </source>
</evidence>
<dbReference type="Proteomes" id="UP001596540">
    <property type="component" value="Unassembled WGS sequence"/>
</dbReference>
<keyword evidence="3" id="KW-0808">Transferase</keyword>
<dbReference type="InterPro" id="IPR000836">
    <property type="entry name" value="PRTase_dom"/>
</dbReference>
<reference evidence="4" key="1">
    <citation type="journal article" date="2019" name="Int. J. Syst. Evol. Microbiol.">
        <title>The Global Catalogue of Microorganisms (GCM) 10K type strain sequencing project: providing services to taxonomists for standard genome sequencing and annotation.</title>
        <authorList>
            <consortium name="The Broad Institute Genomics Platform"/>
            <consortium name="The Broad Institute Genome Sequencing Center for Infectious Disease"/>
            <person name="Wu L."/>
            <person name="Ma J."/>
        </authorList>
    </citation>
    <scope>NUCLEOTIDE SEQUENCE [LARGE SCALE GENOMIC DNA]</scope>
    <source>
        <strain evidence="4">CGMCC 4.7382</strain>
    </source>
</reference>
<keyword evidence="4" id="KW-1185">Reference proteome</keyword>
<dbReference type="Gene3D" id="3.40.50.2020">
    <property type="match status" value="1"/>
</dbReference>
<keyword evidence="3" id="KW-0328">Glycosyltransferase</keyword>
<dbReference type="GO" id="GO:0016757">
    <property type="term" value="F:glycosyltransferase activity"/>
    <property type="evidence" value="ECO:0007669"/>
    <property type="project" value="UniProtKB-KW"/>
</dbReference>